<proteinExistence type="predicted"/>
<reference evidence="1" key="1">
    <citation type="journal article" date="2014" name="Int. J. Syst. Evol. Microbiol.">
        <title>Complete genome sequence of Corynebacterium casei LMG S-19264T (=DSM 44701T), isolated from a smear-ripened cheese.</title>
        <authorList>
            <consortium name="US DOE Joint Genome Institute (JGI-PGF)"/>
            <person name="Walter F."/>
            <person name="Albersmeier A."/>
            <person name="Kalinowski J."/>
            <person name="Ruckert C."/>
        </authorList>
    </citation>
    <scope>NUCLEOTIDE SEQUENCE</scope>
    <source>
        <strain evidence="1">CGMCC 1.15322</strain>
    </source>
</reference>
<dbReference type="EMBL" id="BMIG01000001">
    <property type="protein sequence ID" value="GGA85848.1"/>
    <property type="molecule type" value="Genomic_DNA"/>
</dbReference>
<keyword evidence="2" id="KW-1185">Reference proteome</keyword>
<organism evidence="1 2">
    <name type="scientific">Polaromonas eurypsychrophila</name>
    <dbReference type="NCBI Taxonomy" id="1614635"/>
    <lineage>
        <taxon>Bacteria</taxon>
        <taxon>Pseudomonadati</taxon>
        <taxon>Pseudomonadota</taxon>
        <taxon>Betaproteobacteria</taxon>
        <taxon>Burkholderiales</taxon>
        <taxon>Comamonadaceae</taxon>
        <taxon>Polaromonas</taxon>
    </lineage>
</organism>
<accession>A0A916S6F5</accession>
<sequence>MARLNPQVDYVQELLALRKIYACVQPQARWNVIAQRLGQSEIGPARLVTVVSAVKALARSLLVHAQSGSAADTSAVYGKHKYKEPQVLIESLLAHHRLPEPHAHFTEDTWPLFKHAVNFRNLVVHECTYLGQDKFPSLIAAAEEILDALIELGGIRVNAHA</sequence>
<comment type="caution">
    <text evidence="1">The sequence shown here is derived from an EMBL/GenBank/DDBJ whole genome shotgun (WGS) entry which is preliminary data.</text>
</comment>
<gene>
    <name evidence="1" type="ORF">GCM10011496_03060</name>
</gene>
<evidence type="ECO:0000313" key="2">
    <source>
        <dbReference type="Proteomes" id="UP000620596"/>
    </source>
</evidence>
<protein>
    <submittedName>
        <fullName evidence="1">Uncharacterized protein</fullName>
    </submittedName>
</protein>
<reference evidence="1" key="2">
    <citation type="submission" date="2020-09" db="EMBL/GenBank/DDBJ databases">
        <authorList>
            <person name="Sun Q."/>
            <person name="Zhou Y."/>
        </authorList>
    </citation>
    <scope>NUCLEOTIDE SEQUENCE</scope>
    <source>
        <strain evidence="1">CGMCC 1.15322</strain>
    </source>
</reference>
<name>A0A916S6F5_9BURK</name>
<dbReference type="AlphaFoldDB" id="A0A916S6F5"/>
<evidence type="ECO:0000313" key="1">
    <source>
        <dbReference type="EMBL" id="GGA85848.1"/>
    </source>
</evidence>
<dbReference type="Proteomes" id="UP000620596">
    <property type="component" value="Unassembled WGS sequence"/>
</dbReference>